<dbReference type="Proteomes" id="UP001243330">
    <property type="component" value="Unassembled WGS sequence"/>
</dbReference>
<sequence>MVNITLYNASIPHFKTGLAVLSRILAKAALHFPDSPDSILTATLIEGMLPCQATSCSSPTSPRSRSRAWPGSQSTCGPTMRIRWRS</sequence>
<proteinExistence type="predicted"/>
<organism evidence="2 3">
    <name type="scientific">Colletotrichum chrysophilum</name>
    <dbReference type="NCBI Taxonomy" id="1836956"/>
    <lineage>
        <taxon>Eukaryota</taxon>
        <taxon>Fungi</taxon>
        <taxon>Dikarya</taxon>
        <taxon>Ascomycota</taxon>
        <taxon>Pezizomycotina</taxon>
        <taxon>Sordariomycetes</taxon>
        <taxon>Hypocreomycetidae</taxon>
        <taxon>Glomerellales</taxon>
        <taxon>Glomerellaceae</taxon>
        <taxon>Colletotrichum</taxon>
        <taxon>Colletotrichum gloeosporioides species complex</taxon>
    </lineage>
</organism>
<protein>
    <submittedName>
        <fullName evidence="2">Uncharacterized protein</fullName>
    </submittedName>
</protein>
<reference evidence="2" key="1">
    <citation type="submission" date="2023-01" db="EMBL/GenBank/DDBJ databases">
        <title>Colletotrichum chrysophilum M932 genome sequence.</title>
        <authorList>
            <person name="Baroncelli R."/>
        </authorList>
    </citation>
    <scope>NUCLEOTIDE SEQUENCE</scope>
    <source>
        <strain evidence="2">M932</strain>
    </source>
</reference>
<accession>A0AAD9A6H3</accession>
<feature type="region of interest" description="Disordered" evidence="1">
    <location>
        <begin position="55"/>
        <end position="86"/>
    </location>
</feature>
<evidence type="ECO:0000313" key="3">
    <source>
        <dbReference type="Proteomes" id="UP001243330"/>
    </source>
</evidence>
<dbReference type="Pfam" id="PF09351">
    <property type="entry name" value="DUF1993"/>
    <property type="match status" value="1"/>
</dbReference>
<dbReference type="InterPro" id="IPR034660">
    <property type="entry name" value="DinB/YfiT-like"/>
</dbReference>
<comment type="caution">
    <text evidence="2">The sequence shown here is derived from an EMBL/GenBank/DDBJ whole genome shotgun (WGS) entry which is preliminary data.</text>
</comment>
<gene>
    <name evidence="2" type="ORF">CCHR01_17479</name>
</gene>
<dbReference type="EMBL" id="JAQOWY010000616">
    <property type="protein sequence ID" value="KAK1839899.1"/>
    <property type="molecule type" value="Genomic_DNA"/>
</dbReference>
<name>A0AAD9A6H3_9PEZI</name>
<dbReference type="SUPFAM" id="SSF109854">
    <property type="entry name" value="DinB/YfiT-like putative metalloenzymes"/>
    <property type="match status" value="1"/>
</dbReference>
<keyword evidence="3" id="KW-1185">Reference proteome</keyword>
<evidence type="ECO:0000256" key="1">
    <source>
        <dbReference type="SAM" id="MobiDB-lite"/>
    </source>
</evidence>
<dbReference type="AlphaFoldDB" id="A0AAD9A6H3"/>
<dbReference type="InterPro" id="IPR018531">
    <property type="entry name" value="DUF1993"/>
</dbReference>
<evidence type="ECO:0000313" key="2">
    <source>
        <dbReference type="EMBL" id="KAK1839899.1"/>
    </source>
</evidence>
<dbReference type="Gene3D" id="1.20.120.450">
    <property type="entry name" value="dinb family like domain"/>
    <property type="match status" value="1"/>
</dbReference>